<proteinExistence type="predicted"/>
<protein>
    <submittedName>
        <fullName evidence="1">Uncharacterized protein</fullName>
    </submittedName>
</protein>
<sequence length="86" mass="9891">MAGDIVRRRRRGSDISVCVSLSCAPTDEDYSRIQKPHDKCPKINLNILLRKLLREIGIYGGRKRITFQYDAVSYSQNFDDGCRRQG</sequence>
<dbReference type="EMBL" id="KQ993802">
    <property type="protein sequence ID" value="KZV48907.1"/>
    <property type="molecule type" value="Genomic_DNA"/>
</dbReference>
<name>A0A2Z7CSI8_9LAMI</name>
<evidence type="ECO:0000313" key="1">
    <source>
        <dbReference type="EMBL" id="KZV48907.1"/>
    </source>
</evidence>
<gene>
    <name evidence="1" type="ORF">F511_09695</name>
</gene>
<dbReference type="Proteomes" id="UP000250235">
    <property type="component" value="Unassembled WGS sequence"/>
</dbReference>
<organism evidence="1 2">
    <name type="scientific">Dorcoceras hygrometricum</name>
    <dbReference type="NCBI Taxonomy" id="472368"/>
    <lineage>
        <taxon>Eukaryota</taxon>
        <taxon>Viridiplantae</taxon>
        <taxon>Streptophyta</taxon>
        <taxon>Embryophyta</taxon>
        <taxon>Tracheophyta</taxon>
        <taxon>Spermatophyta</taxon>
        <taxon>Magnoliopsida</taxon>
        <taxon>eudicotyledons</taxon>
        <taxon>Gunneridae</taxon>
        <taxon>Pentapetalae</taxon>
        <taxon>asterids</taxon>
        <taxon>lamiids</taxon>
        <taxon>Lamiales</taxon>
        <taxon>Gesneriaceae</taxon>
        <taxon>Didymocarpoideae</taxon>
        <taxon>Trichosporeae</taxon>
        <taxon>Loxocarpinae</taxon>
        <taxon>Dorcoceras</taxon>
    </lineage>
</organism>
<reference evidence="1 2" key="1">
    <citation type="journal article" date="2015" name="Proc. Natl. Acad. Sci. U.S.A.">
        <title>The resurrection genome of Boea hygrometrica: A blueprint for survival of dehydration.</title>
        <authorList>
            <person name="Xiao L."/>
            <person name="Yang G."/>
            <person name="Zhang L."/>
            <person name="Yang X."/>
            <person name="Zhao S."/>
            <person name="Ji Z."/>
            <person name="Zhou Q."/>
            <person name="Hu M."/>
            <person name="Wang Y."/>
            <person name="Chen M."/>
            <person name="Xu Y."/>
            <person name="Jin H."/>
            <person name="Xiao X."/>
            <person name="Hu G."/>
            <person name="Bao F."/>
            <person name="Hu Y."/>
            <person name="Wan P."/>
            <person name="Li L."/>
            <person name="Deng X."/>
            <person name="Kuang T."/>
            <person name="Xiang C."/>
            <person name="Zhu J.K."/>
            <person name="Oliver M.J."/>
            <person name="He Y."/>
        </authorList>
    </citation>
    <scope>NUCLEOTIDE SEQUENCE [LARGE SCALE GENOMIC DNA]</scope>
    <source>
        <strain evidence="2">cv. XS01</strain>
    </source>
</reference>
<accession>A0A2Z7CSI8</accession>
<keyword evidence="2" id="KW-1185">Reference proteome</keyword>
<dbReference type="AlphaFoldDB" id="A0A2Z7CSI8"/>
<dbReference type="OrthoDB" id="692779at2759"/>
<evidence type="ECO:0000313" key="2">
    <source>
        <dbReference type="Proteomes" id="UP000250235"/>
    </source>
</evidence>